<protein>
    <submittedName>
        <fullName evidence="2">Uncharacterized protein</fullName>
    </submittedName>
</protein>
<evidence type="ECO:0000313" key="3">
    <source>
        <dbReference type="Proteomes" id="UP001291623"/>
    </source>
</evidence>
<dbReference type="EMBL" id="JAVYJV010000018">
    <property type="protein sequence ID" value="KAK4346979.1"/>
    <property type="molecule type" value="Genomic_DNA"/>
</dbReference>
<reference evidence="2" key="1">
    <citation type="submission" date="2023-12" db="EMBL/GenBank/DDBJ databases">
        <title>Genome assembly of Anisodus tanguticus.</title>
        <authorList>
            <person name="Wang Y.-J."/>
        </authorList>
    </citation>
    <scope>NUCLEOTIDE SEQUENCE</scope>
    <source>
        <strain evidence="2">KB-2021</strain>
        <tissue evidence="2">Leaf</tissue>
    </source>
</reference>
<gene>
    <name evidence="2" type="ORF">RND71_033318</name>
</gene>
<feature type="region of interest" description="Disordered" evidence="1">
    <location>
        <begin position="48"/>
        <end position="72"/>
    </location>
</feature>
<name>A0AAE1R7H0_9SOLA</name>
<evidence type="ECO:0000256" key="1">
    <source>
        <dbReference type="SAM" id="MobiDB-lite"/>
    </source>
</evidence>
<proteinExistence type="predicted"/>
<sequence>MEQRVLQANYSTGARTCVSEPWRKKQYDPSQTQRVGNPILNEAGKEAQVQERRPAGSIQIQSPSKTLLHERI</sequence>
<evidence type="ECO:0000313" key="2">
    <source>
        <dbReference type="EMBL" id="KAK4346979.1"/>
    </source>
</evidence>
<dbReference type="Proteomes" id="UP001291623">
    <property type="component" value="Unassembled WGS sequence"/>
</dbReference>
<accession>A0AAE1R7H0</accession>
<keyword evidence="3" id="KW-1185">Reference proteome</keyword>
<comment type="caution">
    <text evidence="2">The sequence shown here is derived from an EMBL/GenBank/DDBJ whole genome shotgun (WGS) entry which is preliminary data.</text>
</comment>
<dbReference type="AlphaFoldDB" id="A0AAE1R7H0"/>
<organism evidence="2 3">
    <name type="scientific">Anisodus tanguticus</name>
    <dbReference type="NCBI Taxonomy" id="243964"/>
    <lineage>
        <taxon>Eukaryota</taxon>
        <taxon>Viridiplantae</taxon>
        <taxon>Streptophyta</taxon>
        <taxon>Embryophyta</taxon>
        <taxon>Tracheophyta</taxon>
        <taxon>Spermatophyta</taxon>
        <taxon>Magnoliopsida</taxon>
        <taxon>eudicotyledons</taxon>
        <taxon>Gunneridae</taxon>
        <taxon>Pentapetalae</taxon>
        <taxon>asterids</taxon>
        <taxon>lamiids</taxon>
        <taxon>Solanales</taxon>
        <taxon>Solanaceae</taxon>
        <taxon>Solanoideae</taxon>
        <taxon>Hyoscyameae</taxon>
        <taxon>Anisodus</taxon>
    </lineage>
</organism>